<evidence type="ECO:0000313" key="3">
    <source>
        <dbReference type="RefSeq" id="XP_010784118.1"/>
    </source>
</evidence>
<dbReference type="Proteomes" id="UP000504611">
    <property type="component" value="Unplaced"/>
</dbReference>
<feature type="signal peptide" evidence="1">
    <location>
        <begin position="1"/>
        <end position="17"/>
    </location>
</feature>
<dbReference type="GO" id="GO:0035869">
    <property type="term" value="C:ciliary transition zone"/>
    <property type="evidence" value="ECO:0007669"/>
    <property type="project" value="TreeGrafter"/>
</dbReference>
<evidence type="ECO:0000256" key="1">
    <source>
        <dbReference type="SAM" id="SignalP"/>
    </source>
</evidence>
<keyword evidence="2" id="KW-1185">Reference proteome</keyword>
<reference evidence="3" key="1">
    <citation type="submission" date="2025-08" db="UniProtKB">
        <authorList>
            <consortium name="RefSeq"/>
        </authorList>
    </citation>
    <scope>IDENTIFICATION</scope>
    <source>
        <tissue evidence="3">Muscle</tissue>
    </source>
</reference>
<dbReference type="GO" id="GO:0005930">
    <property type="term" value="C:axoneme"/>
    <property type="evidence" value="ECO:0007669"/>
    <property type="project" value="TreeGrafter"/>
</dbReference>
<dbReference type="InterPro" id="IPR008658">
    <property type="entry name" value="KAP3"/>
</dbReference>
<feature type="non-terminal residue" evidence="3">
    <location>
        <position position="1"/>
    </location>
</feature>
<dbReference type="PANTHER" id="PTHR15605:SF2">
    <property type="entry name" value="KINESIN-ASSOCIATED PROTEIN 3"/>
    <property type="match status" value="1"/>
</dbReference>
<dbReference type="PANTHER" id="PTHR15605">
    <property type="entry name" value="KINESIN-ASSOCIATED PROTEINS"/>
    <property type="match status" value="1"/>
</dbReference>
<dbReference type="AlphaFoldDB" id="A0A6I9PBC4"/>
<gene>
    <name evidence="3" type="primary">LOC104958106</name>
</gene>
<dbReference type="GO" id="GO:0016939">
    <property type="term" value="C:kinesin II complex"/>
    <property type="evidence" value="ECO:0007669"/>
    <property type="project" value="TreeGrafter"/>
</dbReference>
<keyword evidence="1" id="KW-0732">Signal</keyword>
<evidence type="ECO:0000313" key="2">
    <source>
        <dbReference type="Proteomes" id="UP000504611"/>
    </source>
</evidence>
<dbReference type="GO" id="GO:0044782">
    <property type="term" value="P:cilium organization"/>
    <property type="evidence" value="ECO:0007669"/>
    <property type="project" value="TreeGrafter"/>
</dbReference>
<protein>
    <submittedName>
        <fullName evidence="3">Kinesin-associated protein 3-like</fullName>
    </submittedName>
</protein>
<accession>A0A6I9PBC4</accession>
<dbReference type="OrthoDB" id="10265679at2759"/>
<organism evidence="2 3">
    <name type="scientific">Notothenia coriiceps</name>
    <name type="common">black rockcod</name>
    <dbReference type="NCBI Taxonomy" id="8208"/>
    <lineage>
        <taxon>Eukaryota</taxon>
        <taxon>Metazoa</taxon>
        <taxon>Chordata</taxon>
        <taxon>Craniata</taxon>
        <taxon>Vertebrata</taxon>
        <taxon>Euteleostomi</taxon>
        <taxon>Actinopterygii</taxon>
        <taxon>Neopterygii</taxon>
        <taxon>Teleostei</taxon>
        <taxon>Neoteleostei</taxon>
        <taxon>Acanthomorphata</taxon>
        <taxon>Eupercaria</taxon>
        <taxon>Perciformes</taxon>
        <taxon>Notothenioidei</taxon>
        <taxon>Nototheniidae</taxon>
        <taxon>Notothenia</taxon>
    </lineage>
</organism>
<dbReference type="GeneID" id="104958106"/>
<dbReference type="Pfam" id="PF05804">
    <property type="entry name" value="KAP"/>
    <property type="match status" value="1"/>
</dbReference>
<dbReference type="RefSeq" id="XP_010784118.1">
    <property type="nucleotide sequence ID" value="XM_010785816.1"/>
</dbReference>
<feature type="chain" id="PRO_5026924674" evidence="1">
    <location>
        <begin position="18"/>
        <end position="127"/>
    </location>
</feature>
<name>A0A6I9PBC4_9TELE</name>
<dbReference type="KEGG" id="ncc:104958106"/>
<dbReference type="GO" id="GO:0007018">
    <property type="term" value="P:microtubule-based movement"/>
    <property type="evidence" value="ECO:0007669"/>
    <property type="project" value="TreeGrafter"/>
</dbReference>
<sequence>SLFSHLLFIFTQSKVTAGSLDVHPTEKALVVHYEVEASILAEGGGHMLGERKEGQKIIRVKSLSPSTDVGALAKKVVEECKLIPASRLPQVEQLLYYLQNRKSTPVEGKSQSCLLFSNLAVESQHIP</sequence>
<dbReference type="GO" id="GO:0019894">
    <property type="term" value="F:kinesin binding"/>
    <property type="evidence" value="ECO:0007669"/>
    <property type="project" value="InterPro"/>
</dbReference>
<proteinExistence type="predicted"/>